<accession>A0ABW4LVJ0</accession>
<protein>
    <recommendedName>
        <fullName evidence="3">DUF4440 domain-containing protein</fullName>
    </recommendedName>
</protein>
<comment type="caution">
    <text evidence="1">The sequence shown here is derived from an EMBL/GenBank/DDBJ whole genome shotgun (WGS) entry which is preliminary data.</text>
</comment>
<gene>
    <name evidence="1" type="ORF">ACFSCX_16580</name>
</gene>
<keyword evidence="2" id="KW-1185">Reference proteome</keyword>
<name>A0ABW4LVJ0_9BACI</name>
<dbReference type="RefSeq" id="WP_377929360.1">
    <property type="nucleotide sequence ID" value="NZ_JBHUEM010000039.1"/>
</dbReference>
<dbReference type="EMBL" id="JBHUEM010000039">
    <property type="protein sequence ID" value="MFD1738145.1"/>
    <property type="molecule type" value="Genomic_DNA"/>
</dbReference>
<sequence length="141" mass="16996">MEHVLEEFKQFLLKYRSDWNSGDVALTMSHYSRDIQVRWADSESIINDWDYDGAEQGWKQAYALYKGRNPEWHFEDVITEVNAAQEVMTVFYVRFKVDGKMLPQRKLFVETFRREQGQWKKIREYVEVGVKEEEKPDVTYI</sequence>
<organism evidence="1 2">
    <name type="scientific">Bacillus salitolerans</name>
    <dbReference type="NCBI Taxonomy" id="1437434"/>
    <lineage>
        <taxon>Bacteria</taxon>
        <taxon>Bacillati</taxon>
        <taxon>Bacillota</taxon>
        <taxon>Bacilli</taxon>
        <taxon>Bacillales</taxon>
        <taxon>Bacillaceae</taxon>
        <taxon>Bacillus</taxon>
    </lineage>
</organism>
<dbReference type="Gene3D" id="3.10.450.50">
    <property type="match status" value="1"/>
</dbReference>
<reference evidence="2" key="1">
    <citation type="journal article" date="2019" name="Int. J. Syst. Evol. Microbiol.">
        <title>The Global Catalogue of Microorganisms (GCM) 10K type strain sequencing project: providing services to taxonomists for standard genome sequencing and annotation.</title>
        <authorList>
            <consortium name="The Broad Institute Genomics Platform"/>
            <consortium name="The Broad Institute Genome Sequencing Center for Infectious Disease"/>
            <person name="Wu L."/>
            <person name="Ma J."/>
        </authorList>
    </citation>
    <scope>NUCLEOTIDE SEQUENCE [LARGE SCALE GENOMIC DNA]</scope>
    <source>
        <strain evidence="2">CCUG 49339</strain>
    </source>
</reference>
<dbReference type="SUPFAM" id="SSF54427">
    <property type="entry name" value="NTF2-like"/>
    <property type="match status" value="1"/>
</dbReference>
<dbReference type="InterPro" id="IPR032710">
    <property type="entry name" value="NTF2-like_dom_sf"/>
</dbReference>
<proteinExistence type="predicted"/>
<evidence type="ECO:0000313" key="1">
    <source>
        <dbReference type="EMBL" id="MFD1738145.1"/>
    </source>
</evidence>
<evidence type="ECO:0008006" key="3">
    <source>
        <dbReference type="Google" id="ProtNLM"/>
    </source>
</evidence>
<dbReference type="Proteomes" id="UP001597214">
    <property type="component" value="Unassembled WGS sequence"/>
</dbReference>
<evidence type="ECO:0000313" key="2">
    <source>
        <dbReference type="Proteomes" id="UP001597214"/>
    </source>
</evidence>